<feature type="domain" description="PI3K/PI4K catalytic" evidence="7">
    <location>
        <begin position="817"/>
        <end position="1093"/>
    </location>
</feature>
<dbReference type="InterPro" id="IPR001263">
    <property type="entry name" value="PI3K_accessory_dom"/>
</dbReference>
<dbReference type="OrthoDB" id="10264149at2759"/>
<gene>
    <name evidence="9" type="ORF">JAAARDRAFT_31790</name>
</gene>
<dbReference type="CDD" id="cd05168">
    <property type="entry name" value="PI4Kc_III_beta"/>
    <property type="match status" value="1"/>
</dbReference>
<feature type="region of interest" description="Disordered" evidence="5">
    <location>
        <begin position="260"/>
        <end position="321"/>
    </location>
</feature>
<dbReference type="AlphaFoldDB" id="A0A067QBB4"/>
<feature type="signal peptide" evidence="6">
    <location>
        <begin position="1"/>
        <end position="21"/>
    </location>
</feature>
<organism evidence="9 10">
    <name type="scientific">Jaapia argillacea MUCL 33604</name>
    <dbReference type="NCBI Taxonomy" id="933084"/>
    <lineage>
        <taxon>Eukaryota</taxon>
        <taxon>Fungi</taxon>
        <taxon>Dikarya</taxon>
        <taxon>Basidiomycota</taxon>
        <taxon>Agaricomycotina</taxon>
        <taxon>Agaricomycetes</taxon>
        <taxon>Agaricomycetidae</taxon>
        <taxon>Jaapiales</taxon>
        <taxon>Jaapiaceae</taxon>
        <taxon>Jaapia</taxon>
    </lineage>
</organism>
<keyword evidence="4" id="KW-0418">Kinase</keyword>
<reference evidence="10" key="1">
    <citation type="journal article" date="2014" name="Proc. Natl. Acad. Sci. U.S.A.">
        <title>Extensive sampling of basidiomycete genomes demonstrates inadequacy of the white-rot/brown-rot paradigm for wood decay fungi.</title>
        <authorList>
            <person name="Riley R."/>
            <person name="Salamov A.A."/>
            <person name="Brown D.W."/>
            <person name="Nagy L.G."/>
            <person name="Floudas D."/>
            <person name="Held B.W."/>
            <person name="Levasseur A."/>
            <person name="Lombard V."/>
            <person name="Morin E."/>
            <person name="Otillar R."/>
            <person name="Lindquist E.A."/>
            <person name="Sun H."/>
            <person name="LaButti K.M."/>
            <person name="Schmutz J."/>
            <person name="Jabbour D."/>
            <person name="Luo H."/>
            <person name="Baker S.E."/>
            <person name="Pisabarro A.G."/>
            <person name="Walton J.D."/>
            <person name="Blanchette R.A."/>
            <person name="Henrissat B."/>
            <person name="Martin F."/>
            <person name="Cullen D."/>
            <person name="Hibbett D.S."/>
            <person name="Grigoriev I.V."/>
        </authorList>
    </citation>
    <scope>NUCLEOTIDE SEQUENCE [LARGE SCALE GENOMIC DNA]</scope>
    <source>
        <strain evidence="10">MUCL 33604</strain>
    </source>
</reference>
<dbReference type="Gene3D" id="3.30.1010.10">
    <property type="entry name" value="Phosphatidylinositol 3-kinase Catalytic Subunit, Chain A, domain 4"/>
    <property type="match status" value="1"/>
</dbReference>
<dbReference type="PROSITE" id="PS51545">
    <property type="entry name" value="PIK_HELICAL"/>
    <property type="match status" value="1"/>
</dbReference>
<dbReference type="InterPro" id="IPR011009">
    <property type="entry name" value="Kinase-like_dom_sf"/>
</dbReference>
<feature type="domain" description="PIK helical" evidence="8">
    <location>
        <begin position="1"/>
        <end position="116"/>
    </location>
</feature>
<dbReference type="Gene3D" id="1.10.1070.11">
    <property type="entry name" value="Phosphatidylinositol 3-/4-kinase, catalytic domain"/>
    <property type="match status" value="1"/>
</dbReference>
<dbReference type="HOGENOM" id="CLU_002446_2_0_1"/>
<dbReference type="GO" id="GO:0048015">
    <property type="term" value="P:phosphatidylinositol-mediated signaling"/>
    <property type="evidence" value="ECO:0007669"/>
    <property type="project" value="TreeGrafter"/>
</dbReference>
<dbReference type="InterPro" id="IPR000403">
    <property type="entry name" value="PI3/4_kinase_cat_dom"/>
</dbReference>
<comment type="catalytic activity">
    <reaction evidence="1">
        <text>a 1,2-diacyl-sn-glycero-3-phospho-(1D-myo-inositol) + ATP = a 1,2-diacyl-sn-glycero-3-phospho-(1D-myo-inositol 4-phosphate) + ADP + H(+)</text>
        <dbReference type="Rhea" id="RHEA:19877"/>
        <dbReference type="ChEBI" id="CHEBI:15378"/>
        <dbReference type="ChEBI" id="CHEBI:30616"/>
        <dbReference type="ChEBI" id="CHEBI:57880"/>
        <dbReference type="ChEBI" id="CHEBI:58178"/>
        <dbReference type="ChEBI" id="CHEBI:456216"/>
        <dbReference type="EC" id="2.7.1.67"/>
    </reaction>
</comment>
<dbReference type="STRING" id="933084.A0A067QBB4"/>
<dbReference type="PROSITE" id="PS50290">
    <property type="entry name" value="PI3_4_KINASE_3"/>
    <property type="match status" value="1"/>
</dbReference>
<evidence type="ECO:0000256" key="2">
    <source>
        <dbReference type="ARBA" id="ARBA00012169"/>
    </source>
</evidence>
<name>A0A067QBB4_9AGAM</name>
<evidence type="ECO:0000256" key="6">
    <source>
        <dbReference type="SAM" id="SignalP"/>
    </source>
</evidence>
<accession>A0A067QBB4</accession>
<dbReference type="GO" id="GO:0004430">
    <property type="term" value="F:1-phosphatidylinositol 4-kinase activity"/>
    <property type="evidence" value="ECO:0007669"/>
    <property type="project" value="UniProtKB-EC"/>
</dbReference>
<keyword evidence="10" id="KW-1185">Reference proteome</keyword>
<evidence type="ECO:0000259" key="7">
    <source>
        <dbReference type="PROSITE" id="PS50290"/>
    </source>
</evidence>
<dbReference type="SUPFAM" id="SSF56112">
    <property type="entry name" value="Protein kinase-like (PK-like)"/>
    <property type="match status" value="1"/>
</dbReference>
<evidence type="ECO:0000256" key="3">
    <source>
        <dbReference type="ARBA" id="ARBA00022679"/>
    </source>
</evidence>
<dbReference type="GO" id="GO:0016020">
    <property type="term" value="C:membrane"/>
    <property type="evidence" value="ECO:0007669"/>
    <property type="project" value="TreeGrafter"/>
</dbReference>
<dbReference type="PANTHER" id="PTHR10048:SF22">
    <property type="entry name" value="PHOSPHATIDYLINOSITOL 4-KINASE BETA"/>
    <property type="match status" value="1"/>
</dbReference>
<feature type="region of interest" description="Disordered" evidence="5">
    <location>
        <begin position="710"/>
        <end position="739"/>
    </location>
</feature>
<evidence type="ECO:0000313" key="10">
    <source>
        <dbReference type="Proteomes" id="UP000027265"/>
    </source>
</evidence>
<evidence type="ECO:0000256" key="5">
    <source>
        <dbReference type="SAM" id="MobiDB-lite"/>
    </source>
</evidence>
<feature type="chain" id="PRO_5001648020" description="1-phosphatidylinositol 4-kinase" evidence="6">
    <location>
        <begin position="22"/>
        <end position="1108"/>
    </location>
</feature>
<dbReference type="GO" id="GO:0005737">
    <property type="term" value="C:cytoplasm"/>
    <property type="evidence" value="ECO:0007669"/>
    <property type="project" value="TreeGrafter"/>
</dbReference>
<protein>
    <recommendedName>
        <fullName evidence="2">1-phosphatidylinositol 4-kinase</fullName>
        <ecNumber evidence="2">2.7.1.67</ecNumber>
    </recommendedName>
</protein>
<proteinExistence type="predicted"/>
<dbReference type="FunCoup" id="A0A067QBB4">
    <property type="interactions" value="661"/>
</dbReference>
<dbReference type="InterPro" id="IPR015433">
    <property type="entry name" value="PI3/4_kinase"/>
</dbReference>
<dbReference type="InParanoid" id="A0A067QBB4"/>
<dbReference type="InterPro" id="IPR057754">
    <property type="entry name" value="PI4-kinase_beta/PIK1_cat"/>
</dbReference>
<keyword evidence="6" id="KW-0732">Signal</keyword>
<feature type="compositionally biased region" description="Low complexity" evidence="5">
    <location>
        <begin position="311"/>
        <end position="321"/>
    </location>
</feature>
<keyword evidence="3" id="KW-0808">Transferase</keyword>
<dbReference type="EC" id="2.7.1.67" evidence="2"/>
<dbReference type="GO" id="GO:0046854">
    <property type="term" value="P:phosphatidylinositol phosphate biosynthetic process"/>
    <property type="evidence" value="ECO:0007669"/>
    <property type="project" value="InterPro"/>
</dbReference>
<sequence>MSHALLLRLFLSPSFFSVHVALQYLTLYSDNIGITYYLTRRLRELDIEELRDVWGFICHLLITRPSQSRALECFVVDTAQKSTHIAMLTLWFLQASLQDLSSPNRQNVRSFTVCQSTLHKCHEIIFGDLPIQAQAPYSGLNLPFDSLLARRKVRPILPPALIGLGLALAAPGLPQLVEVMGEVAIEQGRADEEGNDMRSLEPGDRDVVIASPARQTVNLGDDEDEDVEAVDEDRVISIHPEAHSSKISRLNEMFDCHVEGSSNQGSLSRRKTIGAARTSPALPLHLGKPRRPRFSDDPLGQYDPPSPVHATTPFQSSPSLSTSKPLLNLSHVAAADILLQNYDSKAQTHLLRSHYCRSEVQFLLSLEDISNRLLVVPKPARVSALRAELTTLNHKLPAEVCMPMWCSSSDTPRQVQGLTQPHHRIVRIPPGESVVLNSAERAPYLLLIEILNGDLDFDPGKRGNKEVLKKIVVKEQEKKGASQDLVFFRSHTSPRHSANPEVGNGFDAVLSKNTEASEAASEAATSRIAAASTDNLDQEDEEMDLVEQLYGSELPLRSQPADLSETIVLPPAPKNKDLDMAAWSRSSSIPPSPAIEQGSELFNSPVTSASGHFRPALPLSHSTSRNQDSISGANGSPRILSLDEYSERMRTAAVMLAQLNANLVREPVGGPSAPGTPVLQATDTMQTSKPLSWLPGSSWVSLSAPPSNVVTSQGPVHPSLGGRPSQVWGNPTQASSSALRMKLNPQEASAIRDRIMKEMIALEEERMDRMRENREGDGMMRIGDTGGDMKTAEDESIIRRELNKADPSAVVFSESWATKKSRIRQGSPYGHLANWDCVSVIVKTGGDLRQEQLAVQLIREFQQIWLEERCQCWVRYFRILVTGGNSGLVETITDAVSIHSIKKAEYARRLTLGRLGYVTLLDHFRATYGSSSSAKFVRAQKNFAKSLAGYSLVTYFLQIKDRHNGNILLDREGHLVHIDFGFMLSNSPGNIGFEAAPFKLPLEYVEVLGGVDSDAYREFKRLFREGFEAARKHCDRIITLVELMQKDSSFPCFVALGDQTAIQLRERFQPTLTHSLVDDHIDRLIETSLGSNWTRLYDSYQYYSQSIL</sequence>
<dbReference type="Pfam" id="PF00454">
    <property type="entry name" value="PI3_PI4_kinase"/>
    <property type="match status" value="1"/>
</dbReference>
<dbReference type="InterPro" id="IPR036940">
    <property type="entry name" value="PI3/4_kinase_cat_sf"/>
</dbReference>
<dbReference type="FunFam" id="1.10.1070.11:FF:000016">
    <property type="entry name" value="PIK1p Phosphatidylinositol 4-kinase"/>
    <property type="match status" value="1"/>
</dbReference>
<evidence type="ECO:0000259" key="8">
    <source>
        <dbReference type="PROSITE" id="PS51545"/>
    </source>
</evidence>
<dbReference type="SMART" id="SM00146">
    <property type="entry name" value="PI3Kc"/>
    <property type="match status" value="1"/>
</dbReference>
<dbReference type="EMBL" id="KL197713">
    <property type="protein sequence ID" value="KDQ60807.1"/>
    <property type="molecule type" value="Genomic_DNA"/>
</dbReference>
<evidence type="ECO:0000256" key="1">
    <source>
        <dbReference type="ARBA" id="ARBA00001686"/>
    </source>
</evidence>
<dbReference type="PANTHER" id="PTHR10048">
    <property type="entry name" value="PHOSPHATIDYLINOSITOL KINASE"/>
    <property type="match status" value="1"/>
</dbReference>
<evidence type="ECO:0000313" key="9">
    <source>
        <dbReference type="EMBL" id="KDQ60807.1"/>
    </source>
</evidence>
<evidence type="ECO:0000256" key="4">
    <source>
        <dbReference type="ARBA" id="ARBA00022777"/>
    </source>
</evidence>
<dbReference type="Proteomes" id="UP000027265">
    <property type="component" value="Unassembled WGS sequence"/>
</dbReference>
<feature type="compositionally biased region" description="Polar residues" evidence="5">
    <location>
        <begin position="727"/>
        <end position="738"/>
    </location>
</feature>